<name>A0A7J8HXP8_ROUAE</name>
<feature type="region of interest" description="Disordered" evidence="1">
    <location>
        <begin position="1"/>
        <end position="61"/>
    </location>
</feature>
<gene>
    <name evidence="2" type="ORF">HJG63_020191</name>
</gene>
<dbReference type="AlphaFoldDB" id="A0A7J8HXP8"/>
<organism evidence="2 3">
    <name type="scientific">Rousettus aegyptiacus</name>
    <name type="common">Egyptian fruit bat</name>
    <name type="synonym">Pteropus aegyptiacus</name>
    <dbReference type="NCBI Taxonomy" id="9407"/>
    <lineage>
        <taxon>Eukaryota</taxon>
        <taxon>Metazoa</taxon>
        <taxon>Chordata</taxon>
        <taxon>Craniata</taxon>
        <taxon>Vertebrata</taxon>
        <taxon>Euteleostomi</taxon>
        <taxon>Mammalia</taxon>
        <taxon>Eutheria</taxon>
        <taxon>Laurasiatheria</taxon>
        <taxon>Chiroptera</taxon>
        <taxon>Yinpterochiroptera</taxon>
        <taxon>Pteropodoidea</taxon>
        <taxon>Pteropodidae</taxon>
        <taxon>Rousettinae</taxon>
        <taxon>Rousettus</taxon>
    </lineage>
</organism>
<evidence type="ECO:0000313" key="2">
    <source>
        <dbReference type="EMBL" id="KAF6476771.1"/>
    </source>
</evidence>
<accession>A0A7J8HXP8</accession>
<reference evidence="2 3" key="1">
    <citation type="journal article" date="2020" name="Nature">
        <title>Six reference-quality genomes reveal evolution of bat adaptations.</title>
        <authorList>
            <person name="Jebb D."/>
            <person name="Huang Z."/>
            <person name="Pippel M."/>
            <person name="Hughes G.M."/>
            <person name="Lavrichenko K."/>
            <person name="Devanna P."/>
            <person name="Winkler S."/>
            <person name="Jermiin L.S."/>
            <person name="Skirmuntt E.C."/>
            <person name="Katzourakis A."/>
            <person name="Burkitt-Gray L."/>
            <person name="Ray D.A."/>
            <person name="Sullivan K.A.M."/>
            <person name="Roscito J.G."/>
            <person name="Kirilenko B.M."/>
            <person name="Davalos L.M."/>
            <person name="Corthals A.P."/>
            <person name="Power M.L."/>
            <person name="Jones G."/>
            <person name="Ransome R.D."/>
            <person name="Dechmann D.K.N."/>
            <person name="Locatelli A.G."/>
            <person name="Puechmaille S.J."/>
            <person name="Fedrigo O."/>
            <person name="Jarvis E.D."/>
            <person name="Hiller M."/>
            <person name="Vernes S.C."/>
            <person name="Myers E.W."/>
            <person name="Teeling E.C."/>
        </authorList>
    </citation>
    <scope>NUCLEOTIDE SEQUENCE [LARGE SCALE GENOMIC DNA]</scope>
    <source>
        <strain evidence="2">MRouAeg1</strain>
        <tissue evidence="2">Muscle</tissue>
    </source>
</reference>
<dbReference type="EMBL" id="JACASE010000004">
    <property type="protein sequence ID" value="KAF6476771.1"/>
    <property type="molecule type" value="Genomic_DNA"/>
</dbReference>
<keyword evidence="3" id="KW-1185">Reference proteome</keyword>
<evidence type="ECO:0000313" key="3">
    <source>
        <dbReference type="Proteomes" id="UP000593571"/>
    </source>
</evidence>
<protein>
    <submittedName>
        <fullName evidence="2">Ubiquitin conjugating enzyme E2 E2</fullName>
    </submittedName>
</protein>
<comment type="caution">
    <text evidence="2">The sequence shown here is derived from an EMBL/GenBank/DDBJ whole genome shotgun (WGS) entry which is preliminary data.</text>
</comment>
<evidence type="ECO:0000256" key="1">
    <source>
        <dbReference type="SAM" id="MobiDB-lite"/>
    </source>
</evidence>
<proteinExistence type="predicted"/>
<sequence length="61" mass="7187">MKFPVFRWQKPQPHKRDVPTSVKASHGDPSTSEEMTPEEESSWPLGPLPPCHRWTQRRQHL</sequence>
<dbReference type="Proteomes" id="UP000593571">
    <property type="component" value="Unassembled WGS sequence"/>
</dbReference>